<dbReference type="OrthoDB" id="9795675at2"/>
<dbReference type="RefSeq" id="WP_095638478.1">
    <property type="nucleotide sequence ID" value="NZ_NSJZ01000001.1"/>
</dbReference>
<dbReference type="SUPFAM" id="SSF51120">
    <property type="entry name" value="beta-Roll"/>
    <property type="match status" value="1"/>
</dbReference>
<keyword evidence="2" id="KW-0964">Secreted</keyword>
<protein>
    <recommendedName>
        <fullName evidence="5">Calcium-binding protein</fullName>
    </recommendedName>
</protein>
<evidence type="ECO:0000256" key="1">
    <source>
        <dbReference type="ARBA" id="ARBA00004613"/>
    </source>
</evidence>
<accession>A0A2A2GP36</accession>
<sequence length="513" mass="53982">MTREPDHNQTLIAAENGPVIEADDTGLVLRLSDRVIRDIARRIGLPAAPEAAPEAAPVQPASATVQWLDAALLGDIDAWDLQREGEWLRFLAHRPGPQGARRYRRHASGGGIIAETPGPVLGLLSLGAGRRMTTFGGTPDFPHHVMACHVPDEGEPDHPVHGWRNRSADTMLAETTNLADSAPMDRLRDELVRNAAELGLDLSGAENPADGINAMMAVDGSVVLAGGARETDYWAYGADTAKVKASAAGGYDTLWYMAGPDDYVLHMPAHIQQVRIATVVARSESGTDTKTLRVVAHPESPFRFETSERVEVHVIGSNGDDVMVGPKYGGATFHGGAGDDLLRSVARPGTKRNTFHGGSGNDTLIGGLGQRDILIGGSGDDVLQLVGGGGKIFAGPGNDVIRASDGKAEIDAGPGRNTIELGAGTHRVTLGPGPNRIVAGPGAKRFILERGATVALTGWDKAQRYVLKDWPGPVQQRVLDGGEVMIFAATSCLVVTDCPPGLDLVSQVEGEGA</sequence>
<keyword evidence="4" id="KW-1185">Reference proteome</keyword>
<dbReference type="PRINTS" id="PR00313">
    <property type="entry name" value="CABNDNGRPT"/>
</dbReference>
<dbReference type="EMBL" id="NSJZ01000001">
    <property type="protein sequence ID" value="PAU98759.1"/>
    <property type="molecule type" value="Genomic_DNA"/>
</dbReference>
<dbReference type="PANTHER" id="PTHR38340:SF1">
    <property type="entry name" value="S-LAYER PROTEIN"/>
    <property type="match status" value="1"/>
</dbReference>
<comment type="subcellular location">
    <subcellularLocation>
        <location evidence="1">Secreted</location>
    </subcellularLocation>
</comment>
<dbReference type="Gene3D" id="2.160.20.160">
    <property type="match status" value="1"/>
</dbReference>
<dbReference type="InterPro" id="IPR001343">
    <property type="entry name" value="Hemolysn_Ca-bd"/>
</dbReference>
<dbReference type="InterPro" id="IPR050557">
    <property type="entry name" value="RTX_toxin/Mannuronan_C5-epim"/>
</dbReference>
<gene>
    <name evidence="3" type="ORF">CK240_01065</name>
</gene>
<dbReference type="GO" id="GO:0005576">
    <property type="term" value="C:extracellular region"/>
    <property type="evidence" value="ECO:0007669"/>
    <property type="project" value="UniProtKB-SubCell"/>
</dbReference>
<dbReference type="Proteomes" id="UP000218023">
    <property type="component" value="Unassembled WGS sequence"/>
</dbReference>
<evidence type="ECO:0000313" key="3">
    <source>
        <dbReference type="EMBL" id="PAU98759.1"/>
    </source>
</evidence>
<proteinExistence type="predicted"/>
<dbReference type="Pfam" id="PF00353">
    <property type="entry name" value="HemolysinCabind"/>
    <property type="match status" value="3"/>
</dbReference>
<dbReference type="GO" id="GO:0005509">
    <property type="term" value="F:calcium ion binding"/>
    <property type="evidence" value="ECO:0007669"/>
    <property type="project" value="InterPro"/>
</dbReference>
<evidence type="ECO:0008006" key="5">
    <source>
        <dbReference type="Google" id="ProtNLM"/>
    </source>
</evidence>
<evidence type="ECO:0000313" key="4">
    <source>
        <dbReference type="Proteomes" id="UP000218023"/>
    </source>
</evidence>
<evidence type="ECO:0000256" key="2">
    <source>
        <dbReference type="ARBA" id="ARBA00022525"/>
    </source>
</evidence>
<comment type="caution">
    <text evidence="3">The sequence shown here is derived from an EMBL/GenBank/DDBJ whole genome shotgun (WGS) entry which is preliminary data.</text>
</comment>
<name>A0A2A2GP36_9RHOB</name>
<dbReference type="InterPro" id="IPR011049">
    <property type="entry name" value="Serralysin-like_metalloprot_C"/>
</dbReference>
<dbReference type="PANTHER" id="PTHR38340">
    <property type="entry name" value="S-LAYER PROTEIN"/>
    <property type="match status" value="1"/>
</dbReference>
<reference evidence="3 4" key="1">
    <citation type="submission" date="2017-09" db="EMBL/GenBank/DDBJ databases">
        <title>Paracoccus alkalisoli sp. nov., isolated from saline alkaline soil.</title>
        <authorList>
            <person name="Dong X."/>
            <person name="Zhang G."/>
        </authorList>
    </citation>
    <scope>NUCLEOTIDE SEQUENCE [LARGE SCALE GENOMIC DNA]</scope>
    <source>
        <strain evidence="3 4">WN007</strain>
    </source>
</reference>
<dbReference type="AlphaFoldDB" id="A0A2A2GP36"/>
<organism evidence="3 4">
    <name type="scientific">Paracoccus salipaludis</name>
    <dbReference type="NCBI Taxonomy" id="2032623"/>
    <lineage>
        <taxon>Bacteria</taxon>
        <taxon>Pseudomonadati</taxon>
        <taxon>Pseudomonadota</taxon>
        <taxon>Alphaproteobacteria</taxon>
        <taxon>Rhodobacterales</taxon>
        <taxon>Paracoccaceae</taxon>
        <taxon>Paracoccus</taxon>
    </lineage>
</organism>